<dbReference type="RefSeq" id="XP_017860595.1">
    <property type="nucleotide sequence ID" value="XM_018005106.1"/>
</dbReference>
<reference evidence="2" key="2">
    <citation type="journal article" date="2016" name="G3 (Bethesda)">
        <title>Genome Evolution in Three Species of Cactophilic Drosophila.</title>
        <authorList>
            <person name="Sanchez-Flores A."/>
            <person name="Penazola F."/>
            <person name="Carpinteyro-Ponce J."/>
            <person name="Nazario-Yepiz N."/>
            <person name="Abreu-Goodger C."/>
            <person name="Machado C.A."/>
            <person name="Markow T.A."/>
        </authorList>
    </citation>
    <scope>NUCLEOTIDE SEQUENCE [LARGE SCALE GENOMIC DNA]</scope>
</reference>
<evidence type="ECO:0000313" key="3">
    <source>
        <dbReference type="RefSeq" id="XP_017860595.1"/>
    </source>
</evidence>
<dbReference type="PANTHER" id="PTHR21112:SF0">
    <property type="entry name" value="CHEMOSENSORY PROTEIN A 29A-RELATED"/>
    <property type="match status" value="1"/>
</dbReference>
<gene>
    <name evidence="3" type="primary">LOC108612229</name>
</gene>
<dbReference type="Pfam" id="PF06477">
    <property type="entry name" value="DUF1091"/>
    <property type="match status" value="1"/>
</dbReference>
<dbReference type="InterPro" id="IPR010512">
    <property type="entry name" value="DUF1091"/>
</dbReference>
<reference evidence="3" key="3">
    <citation type="submission" date="2025-08" db="UniProtKB">
        <authorList>
            <consortium name="RefSeq"/>
        </authorList>
    </citation>
    <scope>IDENTIFICATION</scope>
    <source>
        <tissue evidence="3">Whole organism</tissue>
    </source>
</reference>
<evidence type="ECO:0000313" key="2">
    <source>
        <dbReference type="Proteomes" id="UP000694904"/>
    </source>
</evidence>
<sequence>MRFVSPLLMLLLAILNDCGCKRMWEHELLEAHVYSSDESKLKLNLYVSRVGRDLVGFSGTVDWNFDADNEAMLEMGFYRSASGNDYRPMPFSISKKYFKDYKTLYDDIIYINLKDCSNLPQIEGDYLIPWPRNLYTFNNCNFHKGVLPEVVAEGMYKTVFAFFGEVNWNVTFIFYVRPKLF</sequence>
<reference evidence="2" key="1">
    <citation type="journal article" date="1997" name="Nucleic Acids Res.">
        <title>tRNAscan-SE: a program for improved detection of transfer RNA genes in genomic sequence.</title>
        <authorList>
            <person name="Lowe T.M."/>
            <person name="Eddy S.R."/>
        </authorList>
    </citation>
    <scope>NUCLEOTIDE SEQUENCE [LARGE SCALE GENOMIC DNA]</scope>
</reference>
<name>A0ABM1P059_DROAR</name>
<feature type="chain" id="PRO_5045625963" evidence="1">
    <location>
        <begin position="21"/>
        <end position="181"/>
    </location>
</feature>
<proteinExistence type="predicted"/>
<keyword evidence="2" id="KW-1185">Reference proteome</keyword>
<protein>
    <submittedName>
        <fullName evidence="3">Uncharacterized protein LOC108612229</fullName>
    </submittedName>
</protein>
<keyword evidence="1" id="KW-0732">Signal</keyword>
<dbReference type="PANTHER" id="PTHR21112">
    <property type="entry name" value="CHEMOSENSORY PROTEIN A 29A-RELATED"/>
    <property type="match status" value="1"/>
</dbReference>
<feature type="signal peptide" evidence="1">
    <location>
        <begin position="1"/>
        <end position="20"/>
    </location>
</feature>
<dbReference type="Proteomes" id="UP000694904">
    <property type="component" value="Chromosome 4"/>
</dbReference>
<evidence type="ECO:0000256" key="1">
    <source>
        <dbReference type="SAM" id="SignalP"/>
    </source>
</evidence>
<organism evidence="2 3">
    <name type="scientific">Drosophila arizonae</name>
    <name type="common">Fruit fly</name>
    <dbReference type="NCBI Taxonomy" id="7263"/>
    <lineage>
        <taxon>Eukaryota</taxon>
        <taxon>Metazoa</taxon>
        <taxon>Ecdysozoa</taxon>
        <taxon>Arthropoda</taxon>
        <taxon>Hexapoda</taxon>
        <taxon>Insecta</taxon>
        <taxon>Pterygota</taxon>
        <taxon>Neoptera</taxon>
        <taxon>Endopterygota</taxon>
        <taxon>Diptera</taxon>
        <taxon>Brachycera</taxon>
        <taxon>Muscomorpha</taxon>
        <taxon>Ephydroidea</taxon>
        <taxon>Drosophilidae</taxon>
        <taxon>Drosophila</taxon>
    </lineage>
</organism>
<accession>A0ABM1P059</accession>
<dbReference type="GeneID" id="108612229"/>